<protein>
    <submittedName>
        <fullName evidence="2">Protein BatD</fullName>
    </submittedName>
</protein>
<keyword evidence="1" id="KW-0812">Transmembrane</keyword>
<evidence type="ECO:0000313" key="2">
    <source>
        <dbReference type="EMBL" id="HIU54610.1"/>
    </source>
</evidence>
<dbReference type="PANTHER" id="PTHR40940:SF2">
    <property type="entry name" value="BATD"/>
    <property type="match status" value="1"/>
</dbReference>
<evidence type="ECO:0000313" key="3">
    <source>
        <dbReference type="Proteomes" id="UP000824112"/>
    </source>
</evidence>
<dbReference type="EMBL" id="DVNA01000050">
    <property type="protein sequence ID" value="HIU54610.1"/>
    <property type="molecule type" value="Genomic_DNA"/>
</dbReference>
<evidence type="ECO:0000256" key="1">
    <source>
        <dbReference type="SAM" id="Phobius"/>
    </source>
</evidence>
<name>A0A9D1M6A5_9BACT</name>
<dbReference type="InterPro" id="IPR025738">
    <property type="entry name" value="BatD"/>
</dbReference>
<organism evidence="2 3">
    <name type="scientific">Candidatus Gallibacteroides avistercoris</name>
    <dbReference type="NCBI Taxonomy" id="2840833"/>
    <lineage>
        <taxon>Bacteria</taxon>
        <taxon>Pseudomonadati</taxon>
        <taxon>Bacteroidota</taxon>
        <taxon>Bacteroidia</taxon>
        <taxon>Bacteroidales</taxon>
        <taxon>Bacteroidaceae</taxon>
        <taxon>Bacteroidaceae incertae sedis</taxon>
        <taxon>Candidatus Gallibacteroides</taxon>
    </lineage>
</organism>
<feature type="transmembrane region" description="Helical" evidence="1">
    <location>
        <begin position="457"/>
        <end position="477"/>
    </location>
</feature>
<comment type="caution">
    <text evidence="2">The sequence shown here is derived from an EMBL/GenBank/DDBJ whole genome shotgun (WGS) entry which is preliminary data.</text>
</comment>
<dbReference type="PANTHER" id="PTHR40940">
    <property type="entry name" value="PROTEIN BATD-RELATED"/>
    <property type="match status" value="1"/>
</dbReference>
<dbReference type="Pfam" id="PF13584">
    <property type="entry name" value="BatD"/>
    <property type="match status" value="2"/>
</dbReference>
<dbReference type="Proteomes" id="UP000824112">
    <property type="component" value="Unassembled WGS sequence"/>
</dbReference>
<sequence length="604" mass="67756">MRRLLFILISLFTYTVYASYAEEKVEFNAIAPEVVRVGQQFQVKFEINTMQATNFRGPSFSGFDVLNGPAESMGQSIQITNGHRTQIVSNARIYYLMATQEGTYTVDAATFQVGDKQYSTQPITIKVLSGEDADERIAAQGTRKSASGGNDLFAQVILSKRKVYEQEAILATIKLFAGQSVNLSQVLSANFPNFDGFAVSEMELGDDRQLKLEEVNGKIYRTVELAQYLLFPQKTGKIDISSGKMEVLTQVPRQVSIHDLFNMDMYDDVRREVNIPATSVTVEPLPSGRPASFMNAIGNFTITSSINNTQVKENEAITIKLEIKGTGNLKYIKNPEVNFPEDFETYDPVVNVETKNTTSGLQGSKTIEYTAIPRFAGDFTIPAISFSYFDTSTNSYKTLTTQSFELKVEKGDGKSSATVMSNFTNKENVKLLGQDIRFIKVGDTKLQREITFIFGSWGYILGYIVPALMFIIFVIVYRKQAKANANIALMKTKKANKVAKKRLKLAGNYLKEHQKEQFYDEMLKAVWGYLSDKLSLPLSELTKDNVEAELNKYGADRSLITRFMEILDTCEFAQYAPAQSEKAMDDLYESTVEAIGKMENTKKK</sequence>
<accession>A0A9D1M6A5</accession>
<proteinExistence type="predicted"/>
<gene>
    <name evidence="2" type="ORF">IAB03_02235</name>
</gene>
<dbReference type="AlphaFoldDB" id="A0A9D1M6A5"/>
<keyword evidence="1" id="KW-0472">Membrane</keyword>
<keyword evidence="1" id="KW-1133">Transmembrane helix</keyword>
<reference evidence="2" key="1">
    <citation type="submission" date="2020-10" db="EMBL/GenBank/DDBJ databases">
        <authorList>
            <person name="Gilroy R."/>
        </authorList>
    </citation>
    <scope>NUCLEOTIDE SEQUENCE</scope>
    <source>
        <strain evidence="2">CHK158-818</strain>
    </source>
</reference>
<reference evidence="2" key="2">
    <citation type="journal article" date="2021" name="PeerJ">
        <title>Extensive microbial diversity within the chicken gut microbiome revealed by metagenomics and culture.</title>
        <authorList>
            <person name="Gilroy R."/>
            <person name="Ravi A."/>
            <person name="Getino M."/>
            <person name="Pursley I."/>
            <person name="Horton D.L."/>
            <person name="Alikhan N.F."/>
            <person name="Baker D."/>
            <person name="Gharbi K."/>
            <person name="Hall N."/>
            <person name="Watson M."/>
            <person name="Adriaenssens E.M."/>
            <person name="Foster-Nyarko E."/>
            <person name="Jarju S."/>
            <person name="Secka A."/>
            <person name="Antonio M."/>
            <person name="Oren A."/>
            <person name="Chaudhuri R.R."/>
            <person name="La Ragione R."/>
            <person name="Hildebrand F."/>
            <person name="Pallen M.J."/>
        </authorList>
    </citation>
    <scope>NUCLEOTIDE SEQUENCE</scope>
    <source>
        <strain evidence="2">CHK158-818</strain>
    </source>
</reference>